<keyword evidence="3" id="KW-1185">Reference proteome</keyword>
<keyword evidence="1" id="KW-1133">Transmembrane helix</keyword>
<evidence type="ECO:0000313" key="2">
    <source>
        <dbReference type="EMBL" id="KAF7826767.1"/>
    </source>
</evidence>
<organism evidence="2 3">
    <name type="scientific">Senna tora</name>
    <dbReference type="NCBI Taxonomy" id="362788"/>
    <lineage>
        <taxon>Eukaryota</taxon>
        <taxon>Viridiplantae</taxon>
        <taxon>Streptophyta</taxon>
        <taxon>Embryophyta</taxon>
        <taxon>Tracheophyta</taxon>
        <taxon>Spermatophyta</taxon>
        <taxon>Magnoliopsida</taxon>
        <taxon>eudicotyledons</taxon>
        <taxon>Gunneridae</taxon>
        <taxon>Pentapetalae</taxon>
        <taxon>rosids</taxon>
        <taxon>fabids</taxon>
        <taxon>Fabales</taxon>
        <taxon>Fabaceae</taxon>
        <taxon>Caesalpinioideae</taxon>
        <taxon>Cassia clade</taxon>
        <taxon>Senna</taxon>
    </lineage>
</organism>
<evidence type="ECO:0000256" key="1">
    <source>
        <dbReference type="SAM" id="Phobius"/>
    </source>
</evidence>
<name>A0A834TSS9_9FABA</name>
<evidence type="ECO:0000313" key="3">
    <source>
        <dbReference type="Proteomes" id="UP000634136"/>
    </source>
</evidence>
<gene>
    <name evidence="2" type="ORF">G2W53_017931</name>
</gene>
<accession>A0A834TSS9</accession>
<reference evidence="2" key="1">
    <citation type="submission" date="2020-09" db="EMBL/GenBank/DDBJ databases">
        <title>Genome-Enabled Discovery of Anthraquinone Biosynthesis in Senna tora.</title>
        <authorList>
            <person name="Kang S.-H."/>
            <person name="Pandey R.P."/>
            <person name="Lee C.-M."/>
            <person name="Sim J.-S."/>
            <person name="Jeong J.-T."/>
            <person name="Choi B.-S."/>
            <person name="Jung M."/>
            <person name="Ginzburg D."/>
            <person name="Zhao K."/>
            <person name="Won S.Y."/>
            <person name="Oh T.-J."/>
            <person name="Yu Y."/>
            <person name="Kim N.-H."/>
            <person name="Lee O.R."/>
            <person name="Lee T.-H."/>
            <person name="Bashyal P."/>
            <person name="Kim T.-S."/>
            <person name="Lee W.-H."/>
            <person name="Kawkins C."/>
            <person name="Kim C.-K."/>
            <person name="Kim J.S."/>
            <person name="Ahn B.O."/>
            <person name="Rhee S.Y."/>
            <person name="Sohng J.K."/>
        </authorList>
    </citation>
    <scope>NUCLEOTIDE SEQUENCE</scope>
    <source>
        <tissue evidence="2">Leaf</tissue>
    </source>
</reference>
<dbReference type="Proteomes" id="UP000634136">
    <property type="component" value="Unassembled WGS sequence"/>
</dbReference>
<comment type="caution">
    <text evidence="2">The sequence shown here is derived from an EMBL/GenBank/DDBJ whole genome shotgun (WGS) entry which is preliminary data.</text>
</comment>
<keyword evidence="1" id="KW-0812">Transmembrane</keyword>
<proteinExistence type="predicted"/>
<dbReference type="AlphaFoldDB" id="A0A834TSS9"/>
<sequence length="209" mass="22883">MPGMTSMIFYSFGTAALLYLFTGLIVCPSSLNAWFAPSNTSLLILLCSSFFMSALKSIHRRSALNQLRNGATHTLPSLGCMSPLSFKVSKTSTLVIPKSSKGRSRVALICPGKLLFCYSGRAAVTGSEAIVYNLMGHGPVTHYESALLIVHVPRPFRGFEIRVAQGARLTSTLPGFIAIRIQDECLMKRFPRADLMQRFPRVDTGTCSR</sequence>
<feature type="transmembrane region" description="Helical" evidence="1">
    <location>
        <begin position="41"/>
        <end position="58"/>
    </location>
</feature>
<protein>
    <submittedName>
        <fullName evidence="2">Uncharacterized protein</fullName>
    </submittedName>
</protein>
<keyword evidence="1" id="KW-0472">Membrane</keyword>
<dbReference type="EMBL" id="JAAIUW010000006">
    <property type="protein sequence ID" value="KAF7826767.1"/>
    <property type="molecule type" value="Genomic_DNA"/>
</dbReference>
<feature type="transmembrane region" description="Helical" evidence="1">
    <location>
        <begin position="7"/>
        <end position="35"/>
    </location>
</feature>